<reference evidence="3 4" key="2">
    <citation type="journal article" date="2008" name="Nature">
        <title>The Phaeodactylum genome reveals the evolutionary history of diatom genomes.</title>
        <authorList>
            <person name="Bowler C."/>
            <person name="Allen A.E."/>
            <person name="Badger J.H."/>
            <person name="Grimwood J."/>
            <person name="Jabbari K."/>
            <person name="Kuo A."/>
            <person name="Maheswari U."/>
            <person name="Martens C."/>
            <person name="Maumus F."/>
            <person name="Otillar R.P."/>
            <person name="Rayko E."/>
            <person name="Salamov A."/>
            <person name="Vandepoele K."/>
            <person name="Beszteri B."/>
            <person name="Gruber A."/>
            <person name="Heijde M."/>
            <person name="Katinka M."/>
            <person name="Mock T."/>
            <person name="Valentin K."/>
            <person name="Verret F."/>
            <person name="Berges J.A."/>
            <person name="Brownlee C."/>
            <person name="Cadoret J.P."/>
            <person name="Chiovitti A."/>
            <person name="Choi C.J."/>
            <person name="Coesel S."/>
            <person name="De Martino A."/>
            <person name="Detter J.C."/>
            <person name="Durkin C."/>
            <person name="Falciatore A."/>
            <person name="Fournet J."/>
            <person name="Haruta M."/>
            <person name="Huysman M.J."/>
            <person name="Jenkins B.D."/>
            <person name="Jiroutova K."/>
            <person name="Jorgensen R.E."/>
            <person name="Joubert Y."/>
            <person name="Kaplan A."/>
            <person name="Kroger N."/>
            <person name="Kroth P.G."/>
            <person name="La Roche J."/>
            <person name="Lindquist E."/>
            <person name="Lommer M."/>
            <person name="Martin-Jezequel V."/>
            <person name="Lopez P.J."/>
            <person name="Lucas S."/>
            <person name="Mangogna M."/>
            <person name="McGinnis K."/>
            <person name="Medlin L.K."/>
            <person name="Montsant A."/>
            <person name="Oudot-Le Secq M.P."/>
            <person name="Napoli C."/>
            <person name="Obornik M."/>
            <person name="Parker M.S."/>
            <person name="Petit J.L."/>
            <person name="Porcel B.M."/>
            <person name="Poulsen N."/>
            <person name="Robison M."/>
            <person name="Rychlewski L."/>
            <person name="Rynearson T.A."/>
            <person name="Schmutz J."/>
            <person name="Shapiro H."/>
            <person name="Siaut M."/>
            <person name="Stanley M."/>
            <person name="Sussman M.R."/>
            <person name="Taylor A.R."/>
            <person name="Vardi A."/>
            <person name="von Dassow P."/>
            <person name="Vyverman W."/>
            <person name="Willis A."/>
            <person name="Wyrwicz L.S."/>
            <person name="Rokhsar D.S."/>
            <person name="Weissenbach J."/>
            <person name="Armbrust E.V."/>
            <person name="Green B.R."/>
            <person name="Van de Peer Y."/>
            <person name="Grigoriev I.V."/>
        </authorList>
    </citation>
    <scope>NUCLEOTIDE SEQUENCE [LARGE SCALE GENOMIC DNA]</scope>
    <source>
        <strain evidence="3 4">CCMP1335</strain>
    </source>
</reference>
<feature type="region of interest" description="Disordered" evidence="1">
    <location>
        <begin position="134"/>
        <end position="184"/>
    </location>
</feature>
<dbReference type="HOGENOM" id="CLU_838082_0_0_1"/>
<dbReference type="KEGG" id="tps:THAPSDRAFT_9695"/>
<keyword evidence="4" id="KW-1185">Reference proteome</keyword>
<dbReference type="OMA" id="PDAINIW"/>
<dbReference type="RefSeq" id="XP_002293868.1">
    <property type="nucleotide sequence ID" value="XM_002293832.1"/>
</dbReference>
<sequence>MMATFSADEDALNTLSDDVGGLWCRPIAVLEYPPDSFKFLRVLLDKKRTPLSLTLDEIIDQVGGEIIITVDVTPDGHGDCVRPVATGEDQSDDAVDSTLSQVQNSTRRMFVKPYEERMSLDDFRDMLRADRYSKQHDNKNINHNNSSTLDDDDLTIFPLRRNRNGDQENTQQTNTSSANETNPPIVYYSRQNDCLRTELTQLFSSNIFPKSFTFAEEAFGTGPPDAINIWIGNERSVSSMHKDHYENLFYVCSGQKEFILCPPADVLFLHEGEFPSGKFNREPSNAPTDDSIWVVEPDCGEDSCEDEVYTKWIEPDIKTSLSSDRRNDSART</sequence>
<accession>B8CC11</accession>
<gene>
    <name evidence="3" type="ORF">THAPSDRAFT_9695</name>
</gene>
<dbReference type="GO" id="GO:0016706">
    <property type="term" value="F:2-oxoglutarate-dependent dioxygenase activity"/>
    <property type="evidence" value="ECO:0000318"/>
    <property type="project" value="GO_Central"/>
</dbReference>
<dbReference type="EMBL" id="CM000649">
    <property type="protein sequence ID" value="EED88877.1"/>
    <property type="molecule type" value="Genomic_DNA"/>
</dbReference>
<dbReference type="PANTHER" id="PTHR12461:SF99">
    <property type="entry name" value="BIFUNCTIONAL PEPTIDASE AND (3S)-LYSYL HYDROXYLASE JMJD7"/>
    <property type="match status" value="1"/>
</dbReference>
<dbReference type="SUPFAM" id="SSF51197">
    <property type="entry name" value="Clavaminate synthase-like"/>
    <property type="match status" value="1"/>
</dbReference>
<evidence type="ECO:0000313" key="4">
    <source>
        <dbReference type="Proteomes" id="UP000001449"/>
    </source>
</evidence>
<dbReference type="InterPro" id="IPR041667">
    <property type="entry name" value="Cupin_8"/>
</dbReference>
<proteinExistence type="predicted"/>
<feature type="compositionally biased region" description="Polar residues" evidence="1">
    <location>
        <begin position="167"/>
        <end position="182"/>
    </location>
</feature>
<dbReference type="GeneID" id="7450824"/>
<dbReference type="Proteomes" id="UP000001449">
    <property type="component" value="Chromosome 14"/>
</dbReference>
<dbReference type="InterPro" id="IPR014710">
    <property type="entry name" value="RmlC-like_jellyroll"/>
</dbReference>
<evidence type="ECO:0000259" key="2">
    <source>
        <dbReference type="Pfam" id="PF13621"/>
    </source>
</evidence>
<dbReference type="GO" id="GO:0005737">
    <property type="term" value="C:cytoplasm"/>
    <property type="evidence" value="ECO:0000318"/>
    <property type="project" value="GO_Central"/>
</dbReference>
<feature type="domain" description="Cupin-like" evidence="2">
    <location>
        <begin position="59"/>
        <end position="280"/>
    </location>
</feature>
<dbReference type="PaxDb" id="35128-Thaps9695"/>
<reference evidence="3 4" key="1">
    <citation type="journal article" date="2004" name="Science">
        <title>The genome of the diatom Thalassiosira pseudonana: ecology, evolution, and metabolism.</title>
        <authorList>
            <person name="Armbrust E.V."/>
            <person name="Berges J.A."/>
            <person name="Bowler C."/>
            <person name="Green B.R."/>
            <person name="Martinez D."/>
            <person name="Putnam N.H."/>
            <person name="Zhou S."/>
            <person name="Allen A.E."/>
            <person name="Apt K.E."/>
            <person name="Bechner M."/>
            <person name="Brzezinski M.A."/>
            <person name="Chaal B.K."/>
            <person name="Chiovitti A."/>
            <person name="Davis A.K."/>
            <person name="Demarest M.S."/>
            <person name="Detter J.C."/>
            <person name="Glavina T."/>
            <person name="Goodstein D."/>
            <person name="Hadi M.Z."/>
            <person name="Hellsten U."/>
            <person name="Hildebrand M."/>
            <person name="Jenkins B.D."/>
            <person name="Jurka J."/>
            <person name="Kapitonov V.V."/>
            <person name="Kroger N."/>
            <person name="Lau W.W."/>
            <person name="Lane T.W."/>
            <person name="Larimer F.W."/>
            <person name="Lippmeier J.C."/>
            <person name="Lucas S."/>
            <person name="Medina M."/>
            <person name="Montsant A."/>
            <person name="Obornik M."/>
            <person name="Parker M.S."/>
            <person name="Palenik B."/>
            <person name="Pazour G.J."/>
            <person name="Richardson P.M."/>
            <person name="Rynearson T.A."/>
            <person name="Saito M.A."/>
            <person name="Schwartz D.C."/>
            <person name="Thamatrakoln K."/>
            <person name="Valentin K."/>
            <person name="Vardi A."/>
            <person name="Wilkerson F.P."/>
            <person name="Rokhsar D.S."/>
        </authorList>
    </citation>
    <scope>NUCLEOTIDE SEQUENCE [LARGE SCALE GENOMIC DNA]</scope>
    <source>
        <strain evidence="3 4">CCMP1335</strain>
    </source>
</reference>
<evidence type="ECO:0000313" key="3">
    <source>
        <dbReference type="EMBL" id="EED88877.1"/>
    </source>
</evidence>
<dbReference type="PANTHER" id="PTHR12461">
    <property type="entry name" value="HYPOXIA-INDUCIBLE FACTOR 1 ALPHA INHIBITOR-RELATED"/>
    <property type="match status" value="1"/>
</dbReference>
<dbReference type="InParanoid" id="B8CC11"/>
<dbReference type="Pfam" id="PF13621">
    <property type="entry name" value="Cupin_8"/>
    <property type="match status" value="1"/>
</dbReference>
<dbReference type="GO" id="GO:0004175">
    <property type="term" value="F:endopeptidase activity"/>
    <property type="evidence" value="ECO:0000318"/>
    <property type="project" value="GO_Central"/>
</dbReference>
<protein>
    <recommendedName>
        <fullName evidence="2">Cupin-like domain-containing protein</fullName>
    </recommendedName>
</protein>
<dbReference type="Gene3D" id="2.60.120.10">
    <property type="entry name" value="Jelly Rolls"/>
    <property type="match status" value="1"/>
</dbReference>
<name>B8CC11_THAPS</name>
<dbReference type="AlphaFoldDB" id="B8CC11"/>
<organism evidence="3 4">
    <name type="scientific">Thalassiosira pseudonana</name>
    <name type="common">Marine diatom</name>
    <name type="synonym">Cyclotella nana</name>
    <dbReference type="NCBI Taxonomy" id="35128"/>
    <lineage>
        <taxon>Eukaryota</taxon>
        <taxon>Sar</taxon>
        <taxon>Stramenopiles</taxon>
        <taxon>Ochrophyta</taxon>
        <taxon>Bacillariophyta</taxon>
        <taxon>Coscinodiscophyceae</taxon>
        <taxon>Thalassiosirophycidae</taxon>
        <taxon>Thalassiosirales</taxon>
        <taxon>Thalassiosiraceae</taxon>
        <taxon>Thalassiosira</taxon>
    </lineage>
</organism>
<dbReference type="eggNOG" id="KOG2508">
    <property type="taxonomic scope" value="Eukaryota"/>
</dbReference>
<evidence type="ECO:0000256" key="1">
    <source>
        <dbReference type="SAM" id="MobiDB-lite"/>
    </source>
</evidence>